<feature type="transmembrane region" description="Helical" evidence="18">
    <location>
        <begin position="208"/>
        <end position="230"/>
    </location>
</feature>
<dbReference type="InterPro" id="IPR000276">
    <property type="entry name" value="GPCR_Rhodpsn"/>
</dbReference>
<dbReference type="PROSITE" id="PS00237">
    <property type="entry name" value="G_PROTEIN_RECEP_F1_1"/>
    <property type="match status" value="2"/>
</dbReference>
<name>A0AA88P854_9TELE</name>
<dbReference type="PANTHER" id="PTHR10489">
    <property type="entry name" value="CELL ADHESION MOLECULE"/>
    <property type="match status" value="1"/>
</dbReference>
<evidence type="ECO:0000256" key="12">
    <source>
        <dbReference type="ARBA" id="ARBA00023180"/>
    </source>
</evidence>
<keyword evidence="12" id="KW-0325">Glycoprotein</keyword>
<dbReference type="FunFam" id="1.20.1070.10:FF:000201">
    <property type="entry name" value="Bradykinin receptor B2"/>
    <property type="match status" value="2"/>
</dbReference>
<evidence type="ECO:0000256" key="9">
    <source>
        <dbReference type="ARBA" id="ARBA00023139"/>
    </source>
</evidence>
<comment type="caution">
    <text evidence="20">The sequence shown here is derived from an EMBL/GenBank/DDBJ whole genome shotgun (WGS) entry which is preliminary data.</text>
</comment>
<dbReference type="Gene3D" id="1.20.1070.10">
    <property type="entry name" value="Rhodopsin 7-helix transmembrane proteins"/>
    <property type="match status" value="2"/>
</dbReference>
<dbReference type="PANTHER" id="PTHR10489:SF957">
    <property type="entry name" value="B2 BRADYKININ RECEPTOR"/>
    <property type="match status" value="1"/>
</dbReference>
<evidence type="ECO:0000256" key="3">
    <source>
        <dbReference type="ARBA" id="ARBA00022475"/>
    </source>
</evidence>
<evidence type="ECO:0000256" key="8">
    <source>
        <dbReference type="ARBA" id="ARBA00023136"/>
    </source>
</evidence>
<dbReference type="AlphaFoldDB" id="A0AA88P854"/>
<dbReference type="GO" id="GO:0007204">
    <property type="term" value="P:positive regulation of cytosolic calcium ion concentration"/>
    <property type="evidence" value="ECO:0007669"/>
    <property type="project" value="TreeGrafter"/>
</dbReference>
<feature type="domain" description="G-protein coupled receptors family 1 profile" evidence="19">
    <location>
        <begin position="402"/>
        <end position="658"/>
    </location>
</feature>
<comment type="subunit">
    <text evidence="16">Forms a complex with PECAM1 and GNAQ. Interacts with PECAM1.</text>
</comment>
<keyword evidence="3" id="KW-1003">Cell membrane</keyword>
<evidence type="ECO:0000256" key="13">
    <source>
        <dbReference type="ARBA" id="ARBA00023224"/>
    </source>
</evidence>
<feature type="transmembrane region" description="Helical" evidence="18">
    <location>
        <begin position="46"/>
        <end position="66"/>
    </location>
</feature>
<dbReference type="InterPro" id="IPR001504">
    <property type="entry name" value="Brdyknn_2_rcpt"/>
</dbReference>
<dbReference type="GO" id="GO:0006939">
    <property type="term" value="P:smooth muscle contraction"/>
    <property type="evidence" value="ECO:0007669"/>
    <property type="project" value="InterPro"/>
</dbReference>
<keyword evidence="4" id="KW-0597">Phosphoprotein</keyword>
<comment type="similarity">
    <text evidence="17">Belongs to the G-protein coupled receptor 1 family.</text>
</comment>
<evidence type="ECO:0000256" key="14">
    <source>
        <dbReference type="ARBA" id="ARBA00023288"/>
    </source>
</evidence>
<evidence type="ECO:0000256" key="16">
    <source>
        <dbReference type="ARBA" id="ARBA00025954"/>
    </source>
</evidence>
<keyword evidence="11 17" id="KW-0675">Receptor</keyword>
<feature type="transmembrane region" description="Helical" evidence="18">
    <location>
        <begin position="119"/>
        <end position="137"/>
    </location>
</feature>
<dbReference type="GO" id="GO:0009897">
    <property type="term" value="C:external side of plasma membrane"/>
    <property type="evidence" value="ECO:0007669"/>
    <property type="project" value="TreeGrafter"/>
</dbReference>
<dbReference type="GO" id="GO:0016493">
    <property type="term" value="F:C-C chemokine receptor activity"/>
    <property type="evidence" value="ECO:0007669"/>
    <property type="project" value="TreeGrafter"/>
</dbReference>
<dbReference type="CDD" id="cd15189">
    <property type="entry name" value="7tmA_Bradykinin_R"/>
    <property type="match status" value="1"/>
</dbReference>
<dbReference type="InterPro" id="IPR000496">
    <property type="entry name" value="Brdyknn_rcpt"/>
</dbReference>
<keyword evidence="21" id="KW-1185">Reference proteome</keyword>
<feature type="transmembrane region" description="Helical" evidence="18">
    <location>
        <begin position="642"/>
        <end position="665"/>
    </location>
</feature>
<feature type="transmembrane region" description="Helical" evidence="18">
    <location>
        <begin position="551"/>
        <end position="574"/>
    </location>
</feature>
<evidence type="ECO:0000313" key="20">
    <source>
        <dbReference type="EMBL" id="KAK2879194.1"/>
    </source>
</evidence>
<dbReference type="SUPFAM" id="SSF81321">
    <property type="entry name" value="Family A G protein-coupled receptor-like"/>
    <property type="match status" value="2"/>
</dbReference>
<evidence type="ECO:0000256" key="2">
    <source>
        <dbReference type="ARBA" id="ARBA00013512"/>
    </source>
</evidence>
<dbReference type="GO" id="GO:0019957">
    <property type="term" value="F:C-C chemokine binding"/>
    <property type="evidence" value="ECO:0007669"/>
    <property type="project" value="TreeGrafter"/>
</dbReference>
<organism evidence="20 21">
    <name type="scientific">Cirrhinus molitorella</name>
    <name type="common">mud carp</name>
    <dbReference type="NCBI Taxonomy" id="172907"/>
    <lineage>
        <taxon>Eukaryota</taxon>
        <taxon>Metazoa</taxon>
        <taxon>Chordata</taxon>
        <taxon>Craniata</taxon>
        <taxon>Vertebrata</taxon>
        <taxon>Euteleostomi</taxon>
        <taxon>Actinopterygii</taxon>
        <taxon>Neopterygii</taxon>
        <taxon>Teleostei</taxon>
        <taxon>Ostariophysi</taxon>
        <taxon>Cypriniformes</taxon>
        <taxon>Cyprinidae</taxon>
        <taxon>Labeoninae</taxon>
        <taxon>Labeonini</taxon>
        <taxon>Cirrhinus</taxon>
    </lineage>
</organism>
<dbReference type="GO" id="GO:0006955">
    <property type="term" value="P:immune response"/>
    <property type="evidence" value="ECO:0007669"/>
    <property type="project" value="TreeGrafter"/>
</dbReference>
<evidence type="ECO:0000256" key="4">
    <source>
        <dbReference type="ARBA" id="ARBA00022553"/>
    </source>
</evidence>
<comment type="function">
    <text evidence="15">Receptor for bradykinin. It is associated with G proteins that activate a phosphatidylinositol-calcium second messenger system.</text>
</comment>
<evidence type="ECO:0000313" key="21">
    <source>
        <dbReference type="Proteomes" id="UP001187343"/>
    </source>
</evidence>
<feature type="transmembrane region" description="Helical" evidence="18">
    <location>
        <begin position="501"/>
        <end position="522"/>
    </location>
</feature>
<evidence type="ECO:0000256" key="18">
    <source>
        <dbReference type="SAM" id="Phobius"/>
    </source>
</evidence>
<reference evidence="20" key="1">
    <citation type="submission" date="2023-08" db="EMBL/GenBank/DDBJ databases">
        <title>Chromosome-level Genome Assembly of mud carp (Cirrhinus molitorella).</title>
        <authorList>
            <person name="Liu H."/>
        </authorList>
    </citation>
    <scope>NUCLEOTIDE SEQUENCE</scope>
    <source>
        <strain evidence="20">Prfri</strain>
        <tissue evidence="20">Muscle</tissue>
    </source>
</reference>
<keyword evidence="9" id="KW-0564">Palmitate</keyword>
<dbReference type="GO" id="GO:0004947">
    <property type="term" value="F:bradykinin receptor activity"/>
    <property type="evidence" value="ECO:0007669"/>
    <property type="project" value="InterPro"/>
</dbReference>
<keyword evidence="13 17" id="KW-0807">Transducer</keyword>
<feature type="transmembrane region" description="Helical" evidence="18">
    <location>
        <begin position="158"/>
        <end position="179"/>
    </location>
</feature>
<evidence type="ECO:0000256" key="6">
    <source>
        <dbReference type="ARBA" id="ARBA00022989"/>
    </source>
</evidence>
<gene>
    <name evidence="20" type="ORF">Q8A67_019985</name>
</gene>
<protein>
    <recommendedName>
        <fullName evidence="2">B2 bradykinin receptor</fullName>
    </recommendedName>
</protein>
<evidence type="ECO:0000256" key="10">
    <source>
        <dbReference type="ARBA" id="ARBA00023157"/>
    </source>
</evidence>
<dbReference type="GO" id="GO:0060326">
    <property type="term" value="P:cell chemotaxis"/>
    <property type="evidence" value="ECO:0007669"/>
    <property type="project" value="TreeGrafter"/>
</dbReference>
<feature type="domain" description="G-protein coupled receptors family 1 profile" evidence="19">
    <location>
        <begin position="58"/>
        <end position="314"/>
    </location>
</feature>
<keyword evidence="6 18" id="KW-1133">Transmembrane helix</keyword>
<feature type="transmembrane region" description="Helical" evidence="18">
    <location>
        <begin position="78"/>
        <end position="99"/>
    </location>
</feature>
<dbReference type="EMBL" id="JAUYZG010000019">
    <property type="protein sequence ID" value="KAK2879194.1"/>
    <property type="molecule type" value="Genomic_DNA"/>
</dbReference>
<feature type="transmembrane region" description="Helical" evidence="18">
    <location>
        <begin position="298"/>
        <end position="317"/>
    </location>
</feature>
<dbReference type="GO" id="GO:0042310">
    <property type="term" value="P:vasoconstriction"/>
    <property type="evidence" value="ECO:0007669"/>
    <property type="project" value="InterPro"/>
</dbReference>
<keyword evidence="10" id="KW-1015">Disulfide bond</keyword>
<keyword evidence="8 18" id="KW-0472">Membrane</keyword>
<dbReference type="GO" id="GO:0019722">
    <property type="term" value="P:calcium-mediated signaling"/>
    <property type="evidence" value="ECO:0007669"/>
    <property type="project" value="TreeGrafter"/>
</dbReference>
<dbReference type="PRINTS" id="PR00425">
    <property type="entry name" value="BRADYKININR"/>
</dbReference>
<evidence type="ECO:0000256" key="11">
    <source>
        <dbReference type="ARBA" id="ARBA00023170"/>
    </source>
</evidence>
<evidence type="ECO:0000256" key="1">
    <source>
        <dbReference type="ARBA" id="ARBA00004651"/>
    </source>
</evidence>
<feature type="transmembrane region" description="Helical" evidence="18">
    <location>
        <begin position="250"/>
        <end position="268"/>
    </location>
</feature>
<feature type="transmembrane region" description="Helical" evidence="18">
    <location>
        <begin position="594"/>
        <end position="612"/>
    </location>
</feature>
<keyword evidence="7 17" id="KW-0297">G-protein coupled receptor</keyword>
<evidence type="ECO:0000259" key="19">
    <source>
        <dbReference type="PROSITE" id="PS50262"/>
    </source>
</evidence>
<dbReference type="PROSITE" id="PS50262">
    <property type="entry name" value="G_PROTEIN_RECEP_F1_2"/>
    <property type="match status" value="2"/>
</dbReference>
<dbReference type="InterPro" id="IPR050119">
    <property type="entry name" value="CCR1-9-like"/>
</dbReference>
<proteinExistence type="inferred from homology"/>
<dbReference type="Proteomes" id="UP001187343">
    <property type="component" value="Unassembled WGS sequence"/>
</dbReference>
<evidence type="ECO:0000256" key="5">
    <source>
        <dbReference type="ARBA" id="ARBA00022692"/>
    </source>
</evidence>
<feature type="transmembrane region" description="Helical" evidence="18">
    <location>
        <begin position="423"/>
        <end position="443"/>
    </location>
</feature>
<evidence type="ECO:0000256" key="17">
    <source>
        <dbReference type="RuleBase" id="RU000688"/>
    </source>
</evidence>
<dbReference type="PRINTS" id="PR00994">
    <property type="entry name" value="BRADYKINNB2R"/>
</dbReference>
<sequence>MDHDIQVTTSPILSTILTTVTTNNLTNVTQCPHWEVWDWLYIMQPAYMFVICVLGVLGNVFVLLVFGLHKKVCTVAEIYLGNLAAADLLLVLCLPFWAINIADEFNWRFGSLMCRLVNTGIRMNTFCSIYLLVLVSADRYVALVHALSRGRMRRPRYAKLNCIAVWFLGIIFNIPTLHFRDIQFIPELNITACILNYPNANIGLACDILLIMLGFIVPFLVISYCTLKIIRALHEQVVDRFNAENTERKATVLVLVVLVVFLLCWVPFHLVTLMDILMRFGVLGGCGFESGLDVSNQIFTYLALSNSVLNPILYVIVGKNFRKKVKELMKQLTEKKNDSTSSSTRSQLSMQSEELVSLATLQPPNASVTPAYLDFFNSTEWRLVYSIIPPYIFIVCLTGILGNSFVLLVFLLQGSRWSVPEIYLGNLALADLILLVCLPFWAMNILNYFMWSYGEFMCKVVNLSITVNMYTSIYMLVMVNVDRYLALALTMKARWLRRKRYAKVICVVLWLFGLGMGAPTAAMRKLKDIPAHQAVECYLDYPSMSWRVSHLLQLNLVGFALPFLVITFCCVNIVRALKRHRDNTYFEDRNDRKATILVCAVTLLFLFCWGPFHFVTFLDLLCDLKVLDENEWFHFLNIGNQFSVYLAFSNSCLNPALYVCSGNYFKRKVSSIYKRRKRSSDVTALQRTFLTSTTTANQIKPVVLNEKDLCGGHF</sequence>
<evidence type="ECO:0000256" key="15">
    <source>
        <dbReference type="ARBA" id="ARBA00025423"/>
    </source>
</evidence>
<dbReference type="PRINTS" id="PR00237">
    <property type="entry name" value="GPCRRHODOPSN"/>
</dbReference>
<feature type="transmembrane region" description="Helical" evidence="18">
    <location>
        <begin position="388"/>
        <end position="411"/>
    </location>
</feature>
<accession>A0AA88P854</accession>
<evidence type="ECO:0000256" key="7">
    <source>
        <dbReference type="ARBA" id="ARBA00023040"/>
    </source>
</evidence>
<dbReference type="Pfam" id="PF00001">
    <property type="entry name" value="7tm_1"/>
    <property type="match status" value="2"/>
</dbReference>
<keyword evidence="5 17" id="KW-0812">Transmembrane</keyword>
<keyword evidence="14" id="KW-0449">Lipoprotein</keyword>
<dbReference type="InterPro" id="IPR017452">
    <property type="entry name" value="GPCR_Rhodpsn_7TM"/>
</dbReference>
<comment type="subcellular location">
    <subcellularLocation>
        <location evidence="1">Cell membrane</location>
        <topology evidence="1">Multi-pass membrane protein</topology>
    </subcellularLocation>
</comment>